<feature type="domain" description="HTH araC/xylS-type" evidence="5">
    <location>
        <begin position="670"/>
        <end position="769"/>
    </location>
</feature>
<dbReference type="InterPro" id="IPR018060">
    <property type="entry name" value="HTH_AraC"/>
</dbReference>
<dbReference type="Gene3D" id="3.30.450.20">
    <property type="entry name" value="PAS domain"/>
    <property type="match status" value="1"/>
</dbReference>
<reference evidence="6 7" key="1">
    <citation type="submission" date="2021-02" db="EMBL/GenBank/DDBJ databases">
        <title>Nitrogen-fixing ability and nitrogen fixation related genes of thermophilic fermentative bacteria in the genus Caldicellulosiruptor.</title>
        <authorList>
            <person name="Chen Y."/>
            <person name="Nishihara A."/>
            <person name="Haruta S."/>
        </authorList>
    </citation>
    <scope>NUCLEOTIDE SEQUENCE [LARGE SCALE GENOMIC DNA]</scope>
    <source>
        <strain evidence="6 7">YA01</strain>
    </source>
</reference>
<evidence type="ECO:0000256" key="4">
    <source>
        <dbReference type="SAM" id="Phobius"/>
    </source>
</evidence>
<sequence length="773" mass="89874">MFKKILWRFVFSYLVIFIIPLLIGIGSYFSIKNIMMSSLYRYNKTALTQLEDKVENEIVKSVESLADWINLNPYYFIFLPEAKEALDSSDRLLNIRNLCREIYSQTYKNSYIIDAFIYIPSENIIVGPSYTTTPYNYYTYINRPLNMSFEKWLEFLSGEYKMKYIPSFKIKADYKNLSTIVFANTLSRWIIDGKNANVFVIIDQSKIVSTMKEIVSYPKGILWILDRDNNQVLKVSADKQDISLPKLNFSIYNDFRIQELTLNGEKWIIYYVISPIYGWKYISMVPVNSFFEEIRKIRNLSLILLGFMSIIGSILIFFFSMQNYRPLSEIKRLLQAGNETKSFELEKNEFDFIRDLVLQTLSKEEELKKQIMRFSPIIKNNLLYQLLLGSILPENIGELELKTLEMQRQDAKFLVCLIEIDDCSGFIKGESDSEYSLVTLVVTNVMDELLETNGFKHWDVLFSRTKLSVIIEVIDNVKDSIKKLTEIFGNMIEFLEKNFSIYMSVGISGEVMGIINLKFAYEQAEKVLSLKFVKPNMKIFKFSELSQDITSEKEFLPKDIENKIVNIVKEGKVEGVYEVFENIKNHITAANSPHMAKMILIYLYGLYYQLLNSIPNKVGEKQKPEPEKVMRLIIEEKNPKKVLQSIQEDFKILTENVIVNKQKIGNDLISNILDFIHQQYSSSEISLSTIAEKFNITPQYLSAIFKEKAGQNISDYIQSLRMNKAKELLLTTDYSVSQIAKMIGYTEVSGFTKAFKKVEGISPNKFRELNKIQ</sequence>
<protein>
    <recommendedName>
        <fullName evidence="5">HTH araC/xylS-type domain-containing protein</fullName>
    </recommendedName>
</protein>
<accession>A0ABM7NJG1</accession>
<dbReference type="PROSITE" id="PS01124">
    <property type="entry name" value="HTH_ARAC_FAMILY_2"/>
    <property type="match status" value="1"/>
</dbReference>
<feature type="transmembrane region" description="Helical" evidence="4">
    <location>
        <begin position="300"/>
        <end position="321"/>
    </location>
</feature>
<dbReference type="PANTHER" id="PTHR43280:SF28">
    <property type="entry name" value="HTH-TYPE TRANSCRIPTIONAL ACTIVATOR RHAS"/>
    <property type="match status" value="1"/>
</dbReference>
<dbReference type="EMBL" id="AP024480">
    <property type="protein sequence ID" value="BCS80240.1"/>
    <property type="molecule type" value="Genomic_DNA"/>
</dbReference>
<dbReference type="InterPro" id="IPR009057">
    <property type="entry name" value="Homeodomain-like_sf"/>
</dbReference>
<dbReference type="Pfam" id="PF12833">
    <property type="entry name" value="HTH_18"/>
    <property type="match status" value="1"/>
</dbReference>
<organism evidence="6 7">
    <name type="scientific">Caldicellulosiruptor diazotrophicus</name>
    <dbReference type="NCBI Taxonomy" id="2806205"/>
    <lineage>
        <taxon>Bacteria</taxon>
        <taxon>Bacillati</taxon>
        <taxon>Bacillota</taxon>
        <taxon>Bacillota incertae sedis</taxon>
        <taxon>Caldicellulosiruptorales</taxon>
        <taxon>Caldicellulosiruptoraceae</taxon>
        <taxon>Caldicellulosiruptor</taxon>
    </lineage>
</organism>
<name>A0ABM7NJG1_9FIRM</name>
<dbReference type="PRINTS" id="PR00032">
    <property type="entry name" value="HTHARAC"/>
</dbReference>
<dbReference type="RefSeq" id="WP_207180467.1">
    <property type="nucleotide sequence ID" value="NZ_AP024480.1"/>
</dbReference>
<keyword evidence="1" id="KW-0805">Transcription regulation</keyword>
<keyword evidence="7" id="KW-1185">Reference proteome</keyword>
<evidence type="ECO:0000256" key="2">
    <source>
        <dbReference type="ARBA" id="ARBA00023125"/>
    </source>
</evidence>
<evidence type="ECO:0000313" key="6">
    <source>
        <dbReference type="EMBL" id="BCS80240.1"/>
    </source>
</evidence>
<keyword evidence="4" id="KW-0812">Transmembrane</keyword>
<dbReference type="PANTHER" id="PTHR43280">
    <property type="entry name" value="ARAC-FAMILY TRANSCRIPTIONAL REGULATOR"/>
    <property type="match status" value="1"/>
</dbReference>
<keyword evidence="4" id="KW-0472">Membrane</keyword>
<keyword evidence="4" id="KW-1133">Transmembrane helix</keyword>
<dbReference type="Gene3D" id="1.10.10.60">
    <property type="entry name" value="Homeodomain-like"/>
    <property type="match status" value="2"/>
</dbReference>
<dbReference type="InterPro" id="IPR020449">
    <property type="entry name" value="Tscrpt_reg_AraC-type_HTH"/>
</dbReference>
<evidence type="ECO:0000256" key="3">
    <source>
        <dbReference type="ARBA" id="ARBA00023163"/>
    </source>
</evidence>
<feature type="transmembrane region" description="Helical" evidence="4">
    <location>
        <begin position="6"/>
        <end position="31"/>
    </location>
</feature>
<keyword evidence="3" id="KW-0804">Transcription</keyword>
<gene>
    <name evidence="6" type="ORF">CaldiYA01_02000</name>
</gene>
<proteinExistence type="predicted"/>
<evidence type="ECO:0000259" key="5">
    <source>
        <dbReference type="PROSITE" id="PS01124"/>
    </source>
</evidence>
<evidence type="ECO:0000313" key="7">
    <source>
        <dbReference type="Proteomes" id="UP000663623"/>
    </source>
</evidence>
<evidence type="ECO:0000256" key="1">
    <source>
        <dbReference type="ARBA" id="ARBA00023015"/>
    </source>
</evidence>
<dbReference type="SUPFAM" id="SSF46689">
    <property type="entry name" value="Homeodomain-like"/>
    <property type="match status" value="1"/>
</dbReference>
<keyword evidence="2" id="KW-0238">DNA-binding</keyword>
<dbReference type="Proteomes" id="UP000663623">
    <property type="component" value="Chromosome"/>
</dbReference>
<dbReference type="SMART" id="SM00342">
    <property type="entry name" value="HTH_ARAC"/>
    <property type="match status" value="1"/>
</dbReference>